<dbReference type="NCBIfam" id="TIGR00465">
    <property type="entry name" value="ilvC"/>
    <property type="match status" value="1"/>
</dbReference>
<dbReference type="InterPro" id="IPR014359">
    <property type="entry name" value="KARI_prok"/>
</dbReference>
<comment type="pathway">
    <text evidence="1 12">Amino-acid biosynthesis; L-valine biosynthesis; L-valine from pyruvate: step 2/4.</text>
</comment>
<dbReference type="SUPFAM" id="SSF48179">
    <property type="entry name" value="6-phosphogluconate dehydrogenase C-terminal domain-like"/>
    <property type="match status" value="1"/>
</dbReference>
<evidence type="ECO:0000256" key="6">
    <source>
        <dbReference type="ARBA" id="ARBA00022842"/>
    </source>
</evidence>
<dbReference type="GO" id="GO:0050661">
    <property type="term" value="F:NADP binding"/>
    <property type="evidence" value="ECO:0007669"/>
    <property type="project" value="InterPro"/>
</dbReference>
<dbReference type="SUPFAM" id="SSF51735">
    <property type="entry name" value="NAD(P)-binding Rossmann-fold domains"/>
    <property type="match status" value="1"/>
</dbReference>
<dbReference type="EMBL" id="CP003378">
    <property type="protein sequence ID" value="AFZ69941.1"/>
    <property type="molecule type" value="Genomic_DNA"/>
</dbReference>
<keyword evidence="6 12" id="KW-0460">Magnesium</keyword>
<dbReference type="GeneID" id="14211415"/>
<feature type="binding site" evidence="12 13">
    <location>
        <position position="195"/>
    </location>
    <ligand>
        <name>Mg(2+)</name>
        <dbReference type="ChEBI" id="CHEBI:18420"/>
        <label>1</label>
    </ligand>
</feature>
<dbReference type="KEGG" id="clg:Calag_0155"/>
<feature type="binding site" evidence="12">
    <location>
        <position position="134"/>
    </location>
    <ligand>
        <name>NADP(+)</name>
        <dbReference type="ChEBI" id="CHEBI:58349"/>
    </ligand>
</feature>
<comment type="function">
    <text evidence="11">Involved in the biosynthesis of branched-chain amino acids (BCAA). Catalyzes an alkyl-migration followed by a ketol-acid reduction of (S)-2-acetolactate (S2AL) to yield (R)-2,3-dihydroxy-isovalerate. In the isomerase reaction, S2AL is rearranged via a Mg-dependent methyl migration to produce 3-hydroxy-3-methyl-2-ketobutyrate (HMKB). In the reductase reaction, this 2-ketoacid undergoes a metal-dependent reduction by NADPH or NADH to yield (R)-2,3-dihydroxy-isovalerate.</text>
</comment>
<evidence type="ECO:0000313" key="17">
    <source>
        <dbReference type="Proteomes" id="UP000010469"/>
    </source>
</evidence>
<feature type="binding site" evidence="12">
    <location>
        <begin position="25"/>
        <end position="28"/>
    </location>
    <ligand>
        <name>NADP(+)</name>
        <dbReference type="ChEBI" id="CHEBI:58349"/>
    </ligand>
</feature>
<evidence type="ECO:0000256" key="13">
    <source>
        <dbReference type="PROSITE-ProRule" id="PRU01198"/>
    </source>
</evidence>
<dbReference type="InterPro" id="IPR013023">
    <property type="entry name" value="KARI"/>
</dbReference>
<dbReference type="InterPro" id="IPR036291">
    <property type="entry name" value="NAD(P)-bd_dom_sf"/>
</dbReference>
<evidence type="ECO:0000256" key="9">
    <source>
        <dbReference type="ARBA" id="ARBA00050504"/>
    </source>
</evidence>
<evidence type="ECO:0000256" key="5">
    <source>
        <dbReference type="ARBA" id="ARBA00022723"/>
    </source>
</evidence>
<dbReference type="PIRSF" id="PIRSF000116">
    <property type="entry name" value="IlvC_gammaproteo"/>
    <property type="match status" value="1"/>
</dbReference>
<dbReference type="NCBIfam" id="NF004017">
    <property type="entry name" value="PRK05479.1"/>
    <property type="match status" value="1"/>
</dbReference>
<protein>
    <recommendedName>
        <fullName evidence="12">Ketol-acid reductoisomerase (NADP(+))</fullName>
        <shortName evidence="12">KARI</shortName>
        <ecNumber evidence="12">1.1.1.86</ecNumber>
    </recommendedName>
    <alternativeName>
        <fullName evidence="12">Acetohydroxy-acid isomeroreductase</fullName>
        <shortName evidence="12">AHIR</shortName>
    </alternativeName>
    <alternativeName>
        <fullName evidence="12">Alpha-keto-beta-hydroxylacyl reductoisomerase</fullName>
    </alternativeName>
</protein>
<gene>
    <name evidence="12" type="primary">ilvC</name>
    <name evidence="16" type="ordered locus">Calag_0155</name>
</gene>
<dbReference type="AlphaFoldDB" id="L0A7Y1"/>
<keyword evidence="8 12" id="KW-0100">Branched-chain amino acid biosynthesis</keyword>
<dbReference type="UniPathway" id="UPA00047">
    <property type="reaction ID" value="UER00056"/>
</dbReference>
<dbReference type="GO" id="GO:0009097">
    <property type="term" value="P:isoleucine biosynthetic process"/>
    <property type="evidence" value="ECO:0007669"/>
    <property type="project" value="UniProtKB-UniRule"/>
</dbReference>
<dbReference type="PROSITE" id="PS51850">
    <property type="entry name" value="KARI_N"/>
    <property type="match status" value="1"/>
</dbReference>
<dbReference type="PANTHER" id="PTHR21371:SF1">
    <property type="entry name" value="KETOL-ACID REDUCTOISOMERASE, MITOCHONDRIAL"/>
    <property type="match status" value="1"/>
</dbReference>
<evidence type="ECO:0000259" key="15">
    <source>
        <dbReference type="PROSITE" id="PS51851"/>
    </source>
</evidence>
<keyword evidence="12" id="KW-0521">NADP</keyword>
<dbReference type="OrthoDB" id="6064at2157"/>
<accession>L0A7Y1</accession>
<feature type="binding site" evidence="12 13">
    <location>
        <position position="191"/>
    </location>
    <ligand>
        <name>Mg(2+)</name>
        <dbReference type="ChEBI" id="CHEBI:18420"/>
        <label>1</label>
    </ligand>
</feature>
<feature type="binding site" evidence="12 13">
    <location>
        <position position="191"/>
    </location>
    <ligand>
        <name>Mg(2+)</name>
        <dbReference type="ChEBI" id="CHEBI:18420"/>
        <label>2</label>
    </ligand>
</feature>
<evidence type="ECO:0000256" key="3">
    <source>
        <dbReference type="ARBA" id="ARBA00010318"/>
    </source>
</evidence>
<feature type="binding site" evidence="12">
    <location>
        <position position="53"/>
    </location>
    <ligand>
        <name>NADP(+)</name>
        <dbReference type="ChEBI" id="CHEBI:58349"/>
    </ligand>
</feature>
<feature type="binding site" evidence="12 13">
    <location>
        <position position="231"/>
    </location>
    <ligand>
        <name>Mg(2+)</name>
        <dbReference type="ChEBI" id="CHEBI:18420"/>
        <label>2</label>
    </ligand>
</feature>
<dbReference type="GO" id="GO:0016853">
    <property type="term" value="F:isomerase activity"/>
    <property type="evidence" value="ECO:0007669"/>
    <property type="project" value="UniProtKB-KW"/>
</dbReference>
<feature type="domain" description="KARI C-terminal knotted" evidence="15">
    <location>
        <begin position="183"/>
        <end position="328"/>
    </location>
</feature>
<feature type="domain" description="KARI N-terminal Rossmann" evidence="14">
    <location>
        <begin position="2"/>
        <end position="182"/>
    </location>
</feature>
<dbReference type="InterPro" id="IPR000506">
    <property type="entry name" value="KARI_C"/>
</dbReference>
<evidence type="ECO:0000256" key="11">
    <source>
        <dbReference type="ARBA" id="ARBA00055021"/>
    </source>
</evidence>
<keyword evidence="16" id="KW-0413">Isomerase</keyword>
<keyword evidence="4 12" id="KW-0028">Amino-acid biosynthesis</keyword>
<proteinExistence type="inferred from homology"/>
<keyword evidence="5 12" id="KW-0479">Metal-binding</keyword>
<reference evidence="16 17" key="1">
    <citation type="submission" date="2012-03" db="EMBL/GenBank/DDBJ databases">
        <title>Complete genome of Caldisphaera lagunensis DSM 15908.</title>
        <authorList>
            <person name="Lucas S."/>
            <person name="Copeland A."/>
            <person name="Lapidus A."/>
            <person name="Glavina del Rio T."/>
            <person name="Dalin E."/>
            <person name="Tice H."/>
            <person name="Bruce D."/>
            <person name="Goodwin L."/>
            <person name="Pitluck S."/>
            <person name="Peters L."/>
            <person name="Mikhailova N."/>
            <person name="Teshima H."/>
            <person name="Kyrpides N."/>
            <person name="Mavromatis K."/>
            <person name="Ivanova N."/>
            <person name="Brettin T."/>
            <person name="Detter J.C."/>
            <person name="Han C."/>
            <person name="Larimer F."/>
            <person name="Land M."/>
            <person name="Hauser L."/>
            <person name="Markowitz V."/>
            <person name="Cheng J.-F."/>
            <person name="Hugenholtz P."/>
            <person name="Woyke T."/>
            <person name="Wu D."/>
            <person name="Spring S."/>
            <person name="Schroeder M."/>
            <person name="Brambilla E."/>
            <person name="Klenk H.-P."/>
            <person name="Eisen J.A."/>
        </authorList>
    </citation>
    <scope>NUCLEOTIDE SEQUENCE [LARGE SCALE GENOMIC DNA]</scope>
    <source>
        <strain evidence="17">DSM 15908 / JCM 11604 / IC-154</strain>
    </source>
</reference>
<dbReference type="EC" id="1.1.1.86" evidence="12"/>
<dbReference type="UniPathway" id="UPA00049">
    <property type="reaction ID" value="UER00060"/>
</dbReference>
<dbReference type="GO" id="GO:0009099">
    <property type="term" value="P:L-valine biosynthetic process"/>
    <property type="evidence" value="ECO:0007669"/>
    <property type="project" value="UniProtKB-UniRule"/>
</dbReference>
<dbReference type="eggNOG" id="arCOG04465">
    <property type="taxonomic scope" value="Archaea"/>
</dbReference>
<dbReference type="Pfam" id="PF01450">
    <property type="entry name" value="KARI_C"/>
    <property type="match status" value="1"/>
</dbReference>
<keyword evidence="17" id="KW-1185">Reference proteome</keyword>
<comment type="cofactor">
    <cofactor evidence="12">
        <name>Mg(2+)</name>
        <dbReference type="ChEBI" id="CHEBI:18420"/>
    </cofactor>
    <text evidence="12">Binds 2 magnesium ions per subunit.</text>
</comment>
<comment type="pathway">
    <text evidence="2 12">Amino-acid biosynthesis; L-isoleucine biosynthesis; L-isoleucine from 2-oxobutanoate: step 2/4.</text>
</comment>
<evidence type="ECO:0000256" key="1">
    <source>
        <dbReference type="ARBA" id="ARBA00004864"/>
    </source>
</evidence>
<dbReference type="FunCoup" id="L0A7Y1">
    <property type="interactions" value="139"/>
</dbReference>
<comment type="catalytic activity">
    <reaction evidence="12">
        <text>(2R,3R)-2,3-dihydroxy-3-methylpentanoate + NADP(+) = (S)-2-ethyl-2-hydroxy-3-oxobutanoate + NADPH + H(+)</text>
        <dbReference type="Rhea" id="RHEA:13493"/>
        <dbReference type="ChEBI" id="CHEBI:15378"/>
        <dbReference type="ChEBI" id="CHEBI:49256"/>
        <dbReference type="ChEBI" id="CHEBI:49258"/>
        <dbReference type="ChEBI" id="CHEBI:57783"/>
        <dbReference type="ChEBI" id="CHEBI:58349"/>
        <dbReference type="EC" id="1.1.1.86"/>
    </reaction>
</comment>
<organism evidence="16 17">
    <name type="scientific">Caldisphaera lagunensis (strain DSM 15908 / JCM 11604 / ANMR 0165 / IC-154)</name>
    <dbReference type="NCBI Taxonomy" id="1056495"/>
    <lineage>
        <taxon>Archaea</taxon>
        <taxon>Thermoproteota</taxon>
        <taxon>Thermoprotei</taxon>
        <taxon>Acidilobales</taxon>
        <taxon>Caldisphaeraceae</taxon>
        <taxon>Caldisphaera</taxon>
    </lineage>
</organism>
<dbReference type="HAMAP" id="MF_00435">
    <property type="entry name" value="IlvC"/>
    <property type="match status" value="1"/>
</dbReference>
<evidence type="ECO:0000256" key="10">
    <source>
        <dbReference type="ARBA" id="ARBA00052344"/>
    </source>
</evidence>
<feature type="binding site" evidence="12 13">
    <location>
        <position position="227"/>
    </location>
    <ligand>
        <name>Mg(2+)</name>
        <dbReference type="ChEBI" id="CHEBI:18420"/>
        <label>2</label>
    </ligand>
</feature>
<dbReference type="GO" id="GO:0000287">
    <property type="term" value="F:magnesium ion binding"/>
    <property type="evidence" value="ECO:0007669"/>
    <property type="project" value="UniProtKB-UniRule"/>
</dbReference>
<feature type="binding site" evidence="12 13">
    <location>
        <position position="252"/>
    </location>
    <ligand>
        <name>substrate</name>
    </ligand>
</feature>
<name>L0A7Y1_CALLD</name>
<dbReference type="InParanoid" id="L0A7Y1"/>
<comment type="catalytic activity">
    <reaction evidence="9">
        <text>(2R)-2,3-dihydroxy-3-methylbutanoate + NAD(+) = (2S)-2-acetolactate + NADH + H(+)</text>
        <dbReference type="Rhea" id="RHEA:30627"/>
        <dbReference type="ChEBI" id="CHEBI:15378"/>
        <dbReference type="ChEBI" id="CHEBI:49072"/>
        <dbReference type="ChEBI" id="CHEBI:57540"/>
        <dbReference type="ChEBI" id="CHEBI:57945"/>
        <dbReference type="ChEBI" id="CHEBI:58476"/>
        <dbReference type="EC" id="1.1.1.383"/>
    </reaction>
</comment>
<evidence type="ECO:0000256" key="12">
    <source>
        <dbReference type="HAMAP-Rule" id="MF_00435"/>
    </source>
</evidence>
<evidence type="ECO:0000256" key="8">
    <source>
        <dbReference type="ARBA" id="ARBA00023304"/>
    </source>
</evidence>
<dbReference type="GO" id="GO:0004455">
    <property type="term" value="F:ketol-acid reductoisomerase activity"/>
    <property type="evidence" value="ECO:0007669"/>
    <property type="project" value="UniProtKB-UniRule"/>
</dbReference>
<dbReference type="STRING" id="1056495.Calag_0155"/>
<dbReference type="Gene3D" id="3.40.50.720">
    <property type="entry name" value="NAD(P)-binding Rossmann-like Domain"/>
    <property type="match status" value="1"/>
</dbReference>
<evidence type="ECO:0000256" key="2">
    <source>
        <dbReference type="ARBA" id="ARBA00004885"/>
    </source>
</evidence>
<dbReference type="RefSeq" id="WP_015231839.1">
    <property type="nucleotide sequence ID" value="NC_019791.1"/>
</dbReference>
<dbReference type="Gene3D" id="6.10.240.10">
    <property type="match status" value="1"/>
</dbReference>
<feature type="active site" evidence="12">
    <location>
        <position position="108"/>
    </location>
</feature>
<comment type="similarity">
    <text evidence="3 12 13">Belongs to the ketol-acid reductoisomerase family.</text>
</comment>
<comment type="catalytic activity">
    <reaction evidence="12">
        <text>(2R)-2,3-dihydroxy-3-methylbutanoate + NADP(+) = (2S)-2-acetolactate + NADPH + H(+)</text>
        <dbReference type="Rhea" id="RHEA:22068"/>
        <dbReference type="ChEBI" id="CHEBI:15378"/>
        <dbReference type="ChEBI" id="CHEBI:49072"/>
        <dbReference type="ChEBI" id="CHEBI:57783"/>
        <dbReference type="ChEBI" id="CHEBI:58349"/>
        <dbReference type="ChEBI" id="CHEBI:58476"/>
        <dbReference type="EC" id="1.1.1.86"/>
    </reaction>
</comment>
<evidence type="ECO:0000313" key="16">
    <source>
        <dbReference type="EMBL" id="AFZ69941.1"/>
    </source>
</evidence>
<dbReference type="Pfam" id="PF07991">
    <property type="entry name" value="KARI_N"/>
    <property type="match status" value="1"/>
</dbReference>
<keyword evidence="7 12" id="KW-0560">Oxidoreductase</keyword>
<dbReference type="PANTHER" id="PTHR21371">
    <property type="entry name" value="KETOL-ACID REDUCTOISOMERASE, MITOCHONDRIAL"/>
    <property type="match status" value="1"/>
</dbReference>
<dbReference type="InterPro" id="IPR013116">
    <property type="entry name" value="KARI_N"/>
</dbReference>
<comment type="caution">
    <text evidence="12">Lacks conserved residue(s) required for the propagation of feature annotation.</text>
</comment>
<comment type="function">
    <text evidence="12">Involved in the biosynthesis of branched-chain amino acids (BCAA). Catalyzes an alkyl-migration followed by a ketol-acid reduction of (S)-2-acetolactate (S2AL) to yield (R)-2,3-dihydroxy-isovalerate. In the isomerase reaction, S2AL is rearranged via a Mg-dependent methyl migration to produce 3-hydroxy-3-methyl-2-ketobutyrate (HMKB). In the reductase reaction, this 2-ketoacid undergoes a metal-dependent reduction by NADPH to yield (R)-2,3-dihydroxy-isovalerate.</text>
</comment>
<dbReference type="PROSITE" id="PS51851">
    <property type="entry name" value="KARI_C"/>
    <property type="match status" value="1"/>
</dbReference>
<evidence type="ECO:0000256" key="4">
    <source>
        <dbReference type="ARBA" id="ARBA00022605"/>
    </source>
</evidence>
<dbReference type="FunFam" id="3.40.50.720:FF:000023">
    <property type="entry name" value="Ketol-acid reductoisomerase (NADP(+))"/>
    <property type="match status" value="1"/>
</dbReference>
<evidence type="ECO:0000256" key="7">
    <source>
        <dbReference type="ARBA" id="ARBA00023002"/>
    </source>
</evidence>
<sequence>MGKIYNDEESSLDFVKGKKIVVLGYGNQGRAWALNLRDSGLNVIVGLERKGNSWILAEKDGFEPKYINDAVKDADILIFLLPDMVQREVWEKSIMKNMKEGADMVFAHGFNIHYKLILPPKTSDVYMIAPKGPGNKVREYFEKGGGVPALIAVHQDISGNALNKALAIAKGIGATRPGVIETTFKEETETDLFGEQVILVGGISELMKNSFATLVSKGYQPEVAYFETINEMKMIVDLIYEKGLSGMLRAVSDTAKYGGITVGKDIIDEEVRKRMEKALTRIQNGEFANEWIEEYQRGMKTVKSNLNEVDNSLEEKIGKRLRDLILKGSPK</sequence>
<dbReference type="HOGENOM" id="CLU_033821_0_1_2"/>
<dbReference type="Proteomes" id="UP000010469">
    <property type="component" value="Chromosome"/>
</dbReference>
<evidence type="ECO:0000259" key="14">
    <source>
        <dbReference type="PROSITE" id="PS51850"/>
    </source>
</evidence>
<dbReference type="InterPro" id="IPR008927">
    <property type="entry name" value="6-PGluconate_DH-like_C_sf"/>
</dbReference>
<comment type="catalytic activity">
    <reaction evidence="10">
        <text>(2R)-2,3-dihydroxy-3-methylbutanoate + NADP(+) = (2S)-2-acetolactate + NADPH + H(+)</text>
        <dbReference type="Rhea" id="RHEA:22068"/>
        <dbReference type="ChEBI" id="CHEBI:15378"/>
        <dbReference type="ChEBI" id="CHEBI:49072"/>
        <dbReference type="ChEBI" id="CHEBI:57783"/>
        <dbReference type="ChEBI" id="CHEBI:58349"/>
        <dbReference type="ChEBI" id="CHEBI:58476"/>
        <dbReference type="EC" id="1.1.1.383"/>
    </reaction>
</comment>